<accession>A0A7J5ZL36</accession>
<reference evidence="1 2" key="1">
    <citation type="submission" date="2020-03" db="EMBL/GenBank/DDBJ databases">
        <title>Dissostichus mawsoni Genome sequencing and assembly.</title>
        <authorList>
            <person name="Park H."/>
        </authorList>
    </citation>
    <scope>NUCLEOTIDE SEQUENCE [LARGE SCALE GENOMIC DNA]</scope>
    <source>
        <strain evidence="1">DM0001</strain>
        <tissue evidence="1">Muscle</tissue>
    </source>
</reference>
<keyword evidence="2" id="KW-1185">Reference proteome</keyword>
<comment type="caution">
    <text evidence="1">The sequence shown here is derived from an EMBL/GenBank/DDBJ whole genome shotgun (WGS) entry which is preliminary data.</text>
</comment>
<evidence type="ECO:0000313" key="1">
    <source>
        <dbReference type="EMBL" id="KAF3861078.1"/>
    </source>
</evidence>
<organism evidence="1 2">
    <name type="scientific">Dissostichus mawsoni</name>
    <name type="common">Antarctic cod</name>
    <dbReference type="NCBI Taxonomy" id="36200"/>
    <lineage>
        <taxon>Eukaryota</taxon>
        <taxon>Metazoa</taxon>
        <taxon>Chordata</taxon>
        <taxon>Craniata</taxon>
        <taxon>Vertebrata</taxon>
        <taxon>Euteleostomi</taxon>
        <taxon>Actinopterygii</taxon>
        <taxon>Neopterygii</taxon>
        <taxon>Teleostei</taxon>
        <taxon>Neoteleostei</taxon>
        <taxon>Acanthomorphata</taxon>
        <taxon>Eupercaria</taxon>
        <taxon>Perciformes</taxon>
        <taxon>Notothenioidei</taxon>
        <taxon>Nototheniidae</taxon>
        <taxon>Dissostichus</taxon>
    </lineage>
</organism>
<dbReference type="Proteomes" id="UP000518266">
    <property type="component" value="Unassembled WGS sequence"/>
</dbReference>
<evidence type="ECO:0000313" key="2">
    <source>
        <dbReference type="Proteomes" id="UP000518266"/>
    </source>
</evidence>
<dbReference type="AlphaFoldDB" id="A0A7J5ZL36"/>
<gene>
    <name evidence="1" type="ORF">F7725_001333</name>
</gene>
<sequence>MEDRHTARDGRKHLSNPQLDCAMYGGRVSSERTGSCGPGETERILQALKQESKTCGTAG</sequence>
<proteinExistence type="predicted"/>
<name>A0A7J5ZL36_DISMA</name>
<protein>
    <submittedName>
        <fullName evidence="1">Uncharacterized protein</fullName>
    </submittedName>
</protein>
<dbReference type="EMBL" id="JAAKFY010000002">
    <property type="protein sequence ID" value="KAF3861078.1"/>
    <property type="molecule type" value="Genomic_DNA"/>
</dbReference>